<sequence>SFLISDILRVPYSPSETDDSTVTSSSSSPLLPLSLPPLADFFPAREPLLSVHDGSIDDFAPLPSSPSSLQSSFDSGTGDCGAGESSSDGTGEKENFVSPSRNDERAKSGEERPKLSYNALIMMAIKNSPDGRLCLSGIYDYIISNFSYYRDSSDGNWKNSIRHNLSISKSFVKIPREFGDAGKGCYWAINGDEQLSVNSATGKVSRRRKSSSFHNRPYGIYHPPSF</sequence>
<evidence type="ECO:0000313" key="10">
    <source>
        <dbReference type="Proteomes" id="UP001432322"/>
    </source>
</evidence>
<dbReference type="SMART" id="SM00339">
    <property type="entry name" value="FH"/>
    <property type="match status" value="1"/>
</dbReference>
<dbReference type="PROSITE" id="PS50039">
    <property type="entry name" value="FORK_HEAD_3"/>
    <property type="match status" value="1"/>
</dbReference>
<evidence type="ECO:0000256" key="2">
    <source>
        <dbReference type="ARBA" id="ARBA00023242"/>
    </source>
</evidence>
<accession>A0AAV5WBD4</accession>
<keyword evidence="1 6" id="KW-0238">DNA-binding</keyword>
<feature type="compositionally biased region" description="Low complexity" evidence="7">
    <location>
        <begin position="20"/>
        <end position="32"/>
    </location>
</feature>
<comment type="caution">
    <text evidence="9">The sequence shown here is derived from an EMBL/GenBank/DDBJ whole genome shotgun (WGS) entry which is preliminary data.</text>
</comment>
<proteinExistence type="predicted"/>
<dbReference type="SUPFAM" id="SSF46785">
    <property type="entry name" value="Winged helix' DNA-binding domain"/>
    <property type="match status" value="1"/>
</dbReference>
<feature type="non-terminal residue" evidence="9">
    <location>
        <position position="226"/>
    </location>
</feature>
<dbReference type="AlphaFoldDB" id="A0AAV5WBD4"/>
<dbReference type="GO" id="GO:0000981">
    <property type="term" value="F:DNA-binding transcription factor activity, RNA polymerase II-specific"/>
    <property type="evidence" value="ECO:0007669"/>
    <property type="project" value="TreeGrafter"/>
</dbReference>
<dbReference type="Gene3D" id="1.10.10.10">
    <property type="entry name" value="Winged helix-like DNA-binding domain superfamily/Winged helix DNA-binding domain"/>
    <property type="match status" value="1"/>
</dbReference>
<dbReference type="PANTHER" id="PTHR11829:SF411">
    <property type="entry name" value="FORKHEAD BOX PROTEIN L2"/>
    <property type="match status" value="1"/>
</dbReference>
<dbReference type="GO" id="GO:0000978">
    <property type="term" value="F:RNA polymerase II cis-regulatory region sequence-specific DNA binding"/>
    <property type="evidence" value="ECO:0007669"/>
    <property type="project" value="TreeGrafter"/>
</dbReference>
<dbReference type="InterPro" id="IPR036388">
    <property type="entry name" value="WH-like_DNA-bd_sf"/>
</dbReference>
<evidence type="ECO:0000256" key="1">
    <source>
        <dbReference type="ARBA" id="ARBA00023125"/>
    </source>
</evidence>
<comment type="subcellular location">
    <subcellularLocation>
        <location evidence="6">Nucleus</location>
    </subcellularLocation>
</comment>
<dbReference type="GO" id="GO:0030154">
    <property type="term" value="P:cell differentiation"/>
    <property type="evidence" value="ECO:0007669"/>
    <property type="project" value="TreeGrafter"/>
</dbReference>
<dbReference type="CDD" id="cd00059">
    <property type="entry name" value="FH_FOX"/>
    <property type="match status" value="1"/>
</dbReference>
<dbReference type="FunFam" id="1.10.10.10:FF:000135">
    <property type="entry name" value="forkhead box protein G1"/>
    <property type="match status" value="1"/>
</dbReference>
<feature type="region of interest" description="Disordered" evidence="7">
    <location>
        <begin position="60"/>
        <end position="111"/>
    </location>
</feature>
<evidence type="ECO:0000256" key="6">
    <source>
        <dbReference type="PROSITE-ProRule" id="PRU00089"/>
    </source>
</evidence>
<keyword evidence="2 6" id="KW-0539">Nucleus</keyword>
<evidence type="ECO:0000256" key="7">
    <source>
        <dbReference type="SAM" id="MobiDB-lite"/>
    </source>
</evidence>
<feature type="non-terminal residue" evidence="9">
    <location>
        <position position="1"/>
    </location>
</feature>
<feature type="domain" description="Fork-head" evidence="8">
    <location>
        <begin position="112"/>
        <end position="209"/>
    </location>
</feature>
<evidence type="ECO:0000256" key="5">
    <source>
        <dbReference type="ARBA" id="ARBA00077297"/>
    </source>
</evidence>
<feature type="compositionally biased region" description="Low complexity" evidence="7">
    <location>
        <begin position="60"/>
        <end position="75"/>
    </location>
</feature>
<organism evidence="9 10">
    <name type="scientific">Pristionchus fissidentatus</name>
    <dbReference type="NCBI Taxonomy" id="1538716"/>
    <lineage>
        <taxon>Eukaryota</taxon>
        <taxon>Metazoa</taxon>
        <taxon>Ecdysozoa</taxon>
        <taxon>Nematoda</taxon>
        <taxon>Chromadorea</taxon>
        <taxon>Rhabditida</taxon>
        <taxon>Rhabditina</taxon>
        <taxon>Diplogasteromorpha</taxon>
        <taxon>Diplogasteroidea</taxon>
        <taxon>Neodiplogasteridae</taxon>
        <taxon>Pristionchus</taxon>
    </lineage>
</organism>
<dbReference type="InterPro" id="IPR036390">
    <property type="entry name" value="WH_DNA-bd_sf"/>
</dbReference>
<evidence type="ECO:0000259" key="8">
    <source>
        <dbReference type="PROSITE" id="PS50039"/>
    </source>
</evidence>
<gene>
    <name evidence="9" type="ORF">PFISCL1PPCAC_20145</name>
</gene>
<dbReference type="InterPro" id="IPR050211">
    <property type="entry name" value="FOX_domain-containing"/>
</dbReference>
<evidence type="ECO:0000313" key="9">
    <source>
        <dbReference type="EMBL" id="GMT28848.1"/>
    </source>
</evidence>
<feature type="compositionally biased region" description="Basic and acidic residues" evidence="7">
    <location>
        <begin position="90"/>
        <end position="111"/>
    </location>
</feature>
<protein>
    <recommendedName>
        <fullName evidence="4">Forkhead box protein fkh-2</fullName>
    </recommendedName>
    <alternativeName>
        <fullName evidence="5">Forkhead transcription factor family member fkh-2</fullName>
    </alternativeName>
</protein>
<dbReference type="Proteomes" id="UP001432322">
    <property type="component" value="Unassembled WGS sequence"/>
</dbReference>
<evidence type="ECO:0000256" key="4">
    <source>
        <dbReference type="ARBA" id="ARBA00071019"/>
    </source>
</evidence>
<dbReference type="GO" id="GO:0009653">
    <property type="term" value="P:anatomical structure morphogenesis"/>
    <property type="evidence" value="ECO:0007669"/>
    <property type="project" value="TreeGrafter"/>
</dbReference>
<dbReference type="PRINTS" id="PR00053">
    <property type="entry name" value="FORKHEAD"/>
</dbReference>
<feature type="region of interest" description="Disordered" evidence="7">
    <location>
        <begin position="12"/>
        <end position="32"/>
    </location>
</feature>
<dbReference type="GO" id="GO:0005634">
    <property type="term" value="C:nucleus"/>
    <property type="evidence" value="ECO:0007669"/>
    <property type="project" value="UniProtKB-SubCell"/>
</dbReference>
<dbReference type="InterPro" id="IPR030456">
    <property type="entry name" value="TF_fork_head_CS_2"/>
</dbReference>
<dbReference type="PANTHER" id="PTHR11829">
    <property type="entry name" value="FORKHEAD BOX PROTEIN"/>
    <property type="match status" value="1"/>
</dbReference>
<dbReference type="EMBL" id="BTSY01000005">
    <property type="protein sequence ID" value="GMT28848.1"/>
    <property type="molecule type" value="Genomic_DNA"/>
</dbReference>
<feature type="DNA-binding region" description="Fork-head" evidence="6">
    <location>
        <begin position="112"/>
        <end position="209"/>
    </location>
</feature>
<comment type="function">
    <text evidence="3">Transcription factor. Plays a role in embryogenesis and later development, perhaps acting redundantly with forkhead protein pes-1.</text>
</comment>
<dbReference type="Pfam" id="PF00250">
    <property type="entry name" value="Forkhead"/>
    <property type="match status" value="1"/>
</dbReference>
<dbReference type="PROSITE" id="PS00658">
    <property type="entry name" value="FORK_HEAD_2"/>
    <property type="match status" value="1"/>
</dbReference>
<keyword evidence="10" id="KW-1185">Reference proteome</keyword>
<reference evidence="9" key="1">
    <citation type="submission" date="2023-10" db="EMBL/GenBank/DDBJ databases">
        <title>Genome assembly of Pristionchus species.</title>
        <authorList>
            <person name="Yoshida K."/>
            <person name="Sommer R.J."/>
        </authorList>
    </citation>
    <scope>NUCLEOTIDE SEQUENCE</scope>
    <source>
        <strain evidence="9">RS5133</strain>
    </source>
</reference>
<evidence type="ECO:0000256" key="3">
    <source>
        <dbReference type="ARBA" id="ARBA00056063"/>
    </source>
</evidence>
<dbReference type="InterPro" id="IPR001766">
    <property type="entry name" value="Fork_head_dom"/>
</dbReference>
<name>A0AAV5WBD4_9BILA</name>